<dbReference type="GO" id="GO:0006412">
    <property type="term" value="P:translation"/>
    <property type="evidence" value="ECO:0007669"/>
    <property type="project" value="UniProtKB-UniRule"/>
</dbReference>
<dbReference type="GO" id="GO:0003735">
    <property type="term" value="F:structural constituent of ribosome"/>
    <property type="evidence" value="ECO:0007669"/>
    <property type="project" value="InterPro"/>
</dbReference>
<evidence type="ECO:0000256" key="2">
    <source>
        <dbReference type="ARBA" id="ARBA00022980"/>
    </source>
</evidence>
<dbReference type="InterPro" id="IPR001865">
    <property type="entry name" value="Ribosomal_uS2"/>
</dbReference>
<evidence type="ECO:0000256" key="5">
    <source>
        <dbReference type="HAMAP-Rule" id="MF_00291"/>
    </source>
</evidence>
<dbReference type="AlphaFoldDB" id="A0A143WP59"/>
<evidence type="ECO:0000256" key="4">
    <source>
        <dbReference type="ARBA" id="ARBA00035256"/>
    </source>
</evidence>
<evidence type="ECO:0000313" key="7">
    <source>
        <dbReference type="Proteomes" id="UP000075242"/>
    </source>
</evidence>
<gene>
    <name evidence="5 6" type="primary">rpsB</name>
    <name evidence="6" type="ORF">MHIR_TP00080</name>
</gene>
<dbReference type="PANTHER" id="PTHR12534:SF0">
    <property type="entry name" value="SMALL RIBOSOMAL SUBUNIT PROTEIN US2M"/>
    <property type="match status" value="1"/>
</dbReference>
<dbReference type="PANTHER" id="PTHR12534">
    <property type="entry name" value="30S RIBOSOMAL PROTEIN S2 PROKARYOTIC AND ORGANELLAR"/>
    <property type="match status" value="1"/>
</dbReference>
<dbReference type="NCBIfam" id="TIGR01011">
    <property type="entry name" value="rpsB_bact"/>
    <property type="match status" value="1"/>
</dbReference>
<dbReference type="SUPFAM" id="SSF52313">
    <property type="entry name" value="Ribosomal protein S2"/>
    <property type="match status" value="1"/>
</dbReference>
<keyword evidence="3 5" id="KW-0687">Ribonucleoprotein</keyword>
<name>A0A143WP59_TREPR</name>
<dbReference type="EMBL" id="LN999011">
    <property type="protein sequence ID" value="CUX76708.1"/>
    <property type="molecule type" value="Genomic_DNA"/>
</dbReference>
<keyword evidence="2 5" id="KW-0689">Ribosomal protein</keyword>
<reference evidence="7" key="1">
    <citation type="submission" date="2016-01" db="EMBL/GenBank/DDBJ databases">
        <authorList>
            <person name="Husnik F."/>
        </authorList>
    </citation>
    <scope>NUCLEOTIDE SEQUENCE [LARGE SCALE GENOMIC DNA]</scope>
</reference>
<accession>A0A143WP59</accession>
<proteinExistence type="inferred from homology"/>
<evidence type="ECO:0000256" key="1">
    <source>
        <dbReference type="ARBA" id="ARBA00006242"/>
    </source>
</evidence>
<dbReference type="CDD" id="cd01425">
    <property type="entry name" value="RPS2"/>
    <property type="match status" value="1"/>
</dbReference>
<dbReference type="Gene3D" id="3.40.50.10490">
    <property type="entry name" value="Glucose-6-phosphate isomerase like protein, domain 1"/>
    <property type="match status" value="1"/>
</dbReference>
<evidence type="ECO:0000256" key="3">
    <source>
        <dbReference type="ARBA" id="ARBA00023274"/>
    </source>
</evidence>
<dbReference type="InterPro" id="IPR023591">
    <property type="entry name" value="Ribosomal_uS2_flav_dom_sf"/>
</dbReference>
<evidence type="ECO:0000313" key="6">
    <source>
        <dbReference type="EMBL" id="CUX76708.1"/>
    </source>
</evidence>
<dbReference type="HAMAP" id="MF_00291_B">
    <property type="entry name" value="Ribosomal_uS2_B"/>
    <property type="match status" value="1"/>
</dbReference>
<dbReference type="Proteomes" id="UP000075242">
    <property type="component" value="Chromosome I"/>
</dbReference>
<sequence length="190" mass="20930">MRHGVIRKFLEFGAHLGHTRSTLCPGMEEYILCMRGTRCIIDPAKAMLRLRRAASFLRGLVLGGKVVLFVCTDGAHAAHVAIEADRLGMPAITDRWRGGTLTNFAELSLTHRPARMPRVPDAVFVIGVRRHAIALREARMVGIPVVAVVDTNCSPCDVDYPIPGNDESTQAVRMYVSSLARYIARRHADA</sequence>
<dbReference type="InterPro" id="IPR005706">
    <property type="entry name" value="Ribosomal_uS2_bac/mit/plastid"/>
</dbReference>
<organism evidence="6 7">
    <name type="scientific">Tremblaya princeps</name>
    <dbReference type="NCBI Taxonomy" id="189385"/>
    <lineage>
        <taxon>Bacteria</taxon>
        <taxon>Pseudomonadati</taxon>
        <taxon>Pseudomonadota</taxon>
        <taxon>Betaproteobacteria</taxon>
        <taxon>Candidatus Tremblayella</taxon>
    </lineage>
</organism>
<dbReference type="Pfam" id="PF00318">
    <property type="entry name" value="Ribosomal_S2"/>
    <property type="match status" value="2"/>
</dbReference>
<comment type="similarity">
    <text evidence="1 5">Belongs to the universal ribosomal protein uS2 family.</text>
</comment>
<dbReference type="GO" id="GO:0022627">
    <property type="term" value="C:cytosolic small ribosomal subunit"/>
    <property type="evidence" value="ECO:0007669"/>
    <property type="project" value="TreeGrafter"/>
</dbReference>
<dbReference type="PATRIC" id="fig|189385.8.peg.90"/>
<protein>
    <recommendedName>
        <fullName evidence="4 5">Small ribosomal subunit protein uS2</fullName>
    </recommendedName>
</protein>
<dbReference type="PRINTS" id="PR00395">
    <property type="entry name" value="RIBOSOMALS2"/>
</dbReference>